<reference evidence="2" key="1">
    <citation type="submission" date="2020-12" db="EMBL/GenBank/DDBJ databases">
        <title>Genomic characterization of non-nitrogen-fixing Frankia strains.</title>
        <authorList>
            <person name="Carlos-Shanley C."/>
            <person name="Guerra T."/>
            <person name="Hahn D."/>
        </authorList>
    </citation>
    <scope>NUCLEOTIDE SEQUENCE</scope>
    <source>
        <strain evidence="2">CN6</strain>
    </source>
</reference>
<name>A0A937UWS4_9ACTN</name>
<dbReference type="CDD" id="cd21650">
    <property type="entry name" value="CrtA-like"/>
    <property type="match status" value="1"/>
</dbReference>
<evidence type="ECO:0000313" key="3">
    <source>
        <dbReference type="Proteomes" id="UP000604475"/>
    </source>
</evidence>
<proteinExistence type="predicted"/>
<evidence type="ECO:0000313" key="2">
    <source>
        <dbReference type="EMBL" id="MBL7633691.1"/>
    </source>
</evidence>
<dbReference type="Proteomes" id="UP000604475">
    <property type="component" value="Unassembled WGS sequence"/>
</dbReference>
<feature type="region of interest" description="Disordered" evidence="1">
    <location>
        <begin position="288"/>
        <end position="309"/>
    </location>
</feature>
<gene>
    <name evidence="2" type="ORF">I7412_42385</name>
</gene>
<keyword evidence="2" id="KW-0560">Oxidoreductase</keyword>
<dbReference type="AlphaFoldDB" id="A0A937UWS4"/>
<comment type="caution">
    <text evidence="2">The sequence shown here is derived from an EMBL/GenBank/DDBJ whole genome shotgun (WGS) entry which is preliminary data.</text>
</comment>
<sequence>MSLVRPRVAARAAPNGLVPLVTVDLWRVPTRQVGAALGRMALGRARLRHVPGLAFAKLVGTGMPGAFTPLGAEPRRWGLVAAWDDPAAAAAFDRSGIARSWGRIAEEHFHVELGPLASRGRWSGRQPFGSPSPEAAASPPKTPDGPGIARSPTVTGTPDPSGGGDAAGAPVPTGPVAVLTRARLAPRHAVTFWRAVPPVAADLATLAGASAASGPTGDTAGPLLAIGIGEAPVALQGTFSIWPDLAAVRAFAYRRPAHAAVVSRTAEVGWYAEELFARFTVLDGRGTVDGRAPLRPAGPSKARTTPEPR</sequence>
<keyword evidence="3" id="KW-1185">Reference proteome</keyword>
<protein>
    <submittedName>
        <fullName evidence="2">Spheroidene monooxygenase</fullName>
    </submittedName>
</protein>
<dbReference type="InterPro" id="IPR049574">
    <property type="entry name" value="CrtA-like"/>
</dbReference>
<evidence type="ECO:0000256" key="1">
    <source>
        <dbReference type="SAM" id="MobiDB-lite"/>
    </source>
</evidence>
<dbReference type="RefSeq" id="WP_203005060.1">
    <property type="nucleotide sequence ID" value="NZ_JADWYU010000228.1"/>
</dbReference>
<dbReference type="GO" id="GO:0004497">
    <property type="term" value="F:monooxygenase activity"/>
    <property type="evidence" value="ECO:0007669"/>
    <property type="project" value="UniProtKB-KW"/>
</dbReference>
<dbReference type="EMBL" id="JAEACQ010000394">
    <property type="protein sequence ID" value="MBL7633691.1"/>
    <property type="molecule type" value="Genomic_DNA"/>
</dbReference>
<organism evidence="2 3">
    <name type="scientific">Frankia nepalensis</name>
    <dbReference type="NCBI Taxonomy" id="1836974"/>
    <lineage>
        <taxon>Bacteria</taxon>
        <taxon>Bacillati</taxon>
        <taxon>Actinomycetota</taxon>
        <taxon>Actinomycetes</taxon>
        <taxon>Frankiales</taxon>
        <taxon>Frankiaceae</taxon>
        <taxon>Frankia</taxon>
    </lineage>
</organism>
<feature type="region of interest" description="Disordered" evidence="1">
    <location>
        <begin position="120"/>
        <end position="172"/>
    </location>
</feature>
<feature type="compositionally biased region" description="Low complexity" evidence="1">
    <location>
        <begin position="151"/>
        <end position="160"/>
    </location>
</feature>
<accession>A0A937UWS4</accession>
<keyword evidence="2" id="KW-0503">Monooxygenase</keyword>